<protein>
    <recommendedName>
        <fullName evidence="3">IDEAL domain-containing protein</fullName>
    </recommendedName>
</protein>
<accession>A0A2W7N7J7</accession>
<organism evidence="1 2">
    <name type="scientific">Psychrobacillus insolitus</name>
    <dbReference type="NCBI Taxonomy" id="1461"/>
    <lineage>
        <taxon>Bacteria</taxon>
        <taxon>Bacillati</taxon>
        <taxon>Bacillota</taxon>
        <taxon>Bacilli</taxon>
        <taxon>Bacillales</taxon>
        <taxon>Bacillaceae</taxon>
        <taxon>Psychrobacillus</taxon>
    </lineage>
</organism>
<comment type="caution">
    <text evidence="1">The sequence shown here is derived from an EMBL/GenBank/DDBJ whole genome shotgun (WGS) entry which is preliminary data.</text>
</comment>
<dbReference type="EMBL" id="QKZI01000002">
    <property type="protein sequence ID" value="PZX05910.1"/>
    <property type="molecule type" value="Genomic_DNA"/>
</dbReference>
<dbReference type="AlphaFoldDB" id="A0A2W7N7J7"/>
<sequence>MLQVQLMKPFNMKIEDDRIKLVFAYQYFSIRKEDEIFQFIPVEGKEIIINAKNLQVENLSDIFVFQKGNRFIRLPLYQLMLVSDIHVHLQEIIDANNKVPVEELSIEGIAELIDILEKENYKQMIDYSLDHRDELLFQQLMEL</sequence>
<dbReference type="OrthoDB" id="2930704at2"/>
<evidence type="ECO:0000313" key="2">
    <source>
        <dbReference type="Proteomes" id="UP000248646"/>
    </source>
</evidence>
<name>A0A2W7N7J7_9BACI</name>
<evidence type="ECO:0000313" key="1">
    <source>
        <dbReference type="EMBL" id="PZX05910.1"/>
    </source>
</evidence>
<evidence type="ECO:0008006" key="3">
    <source>
        <dbReference type="Google" id="ProtNLM"/>
    </source>
</evidence>
<gene>
    <name evidence="1" type="ORF">C7437_102377</name>
</gene>
<proteinExistence type="predicted"/>
<dbReference type="Proteomes" id="UP000248646">
    <property type="component" value="Unassembled WGS sequence"/>
</dbReference>
<reference evidence="1 2" key="1">
    <citation type="submission" date="2018-06" db="EMBL/GenBank/DDBJ databases">
        <title>Genomic Encyclopedia of Type Strains, Phase IV (KMG-IV): sequencing the most valuable type-strain genomes for metagenomic binning, comparative biology and taxonomic classification.</title>
        <authorList>
            <person name="Goeker M."/>
        </authorList>
    </citation>
    <scope>NUCLEOTIDE SEQUENCE [LARGE SCALE GENOMIC DNA]</scope>
    <source>
        <strain evidence="1 2">DSM 5</strain>
    </source>
</reference>
<keyword evidence="2" id="KW-1185">Reference proteome</keyword>
<dbReference type="RefSeq" id="WP_111439349.1">
    <property type="nucleotide sequence ID" value="NZ_QKZI01000002.1"/>
</dbReference>